<protein>
    <submittedName>
        <fullName evidence="4">WD40 repeat-like protein</fullName>
    </submittedName>
</protein>
<dbReference type="Pfam" id="PF00400">
    <property type="entry name" value="WD40"/>
    <property type="match status" value="2"/>
</dbReference>
<sequence length="326" mass="36191">MTLFQSTFGANVGAAPGAPGATNQAGDTGNDVDVRIWQVFPNGTTQARFMYKHDGPVLDCRFNNAGDKIASCGGDSQAKVRTTRRPIRHVRWFEESASPFLITGSWDRTIKYWNMSTPQPVGSVQLTERVYAMDSVKQLLVVGTADRKIHIINLANPNSIFKTIDSPLKYQTRVITVFPSMTCFAIGSVEGRCAIHYLDEKDSKDNFSFKCHRDTANPPTVYMVNDIQVHQGYGTFGTTGSDGAIHFWDKDARTRLKMFNQAGMGQPIPCMALNKQGNLLAYAVSYDWSKGHEYAPAPGQQGQHRIRLHPLADADVKNRPKKTSTR</sequence>
<dbReference type="InterPro" id="IPR001680">
    <property type="entry name" value="WD40_rpt"/>
</dbReference>
<dbReference type="OrthoDB" id="256303at2759"/>
<dbReference type="InterPro" id="IPR036322">
    <property type="entry name" value="WD40_repeat_dom_sf"/>
</dbReference>
<keyword evidence="5" id="KW-1185">Reference proteome</keyword>
<evidence type="ECO:0000256" key="2">
    <source>
        <dbReference type="ARBA" id="ARBA00022737"/>
    </source>
</evidence>
<name>A0A1Y2I5N5_9FUNG</name>
<dbReference type="SMART" id="SM00320">
    <property type="entry name" value="WD40"/>
    <property type="match status" value="4"/>
</dbReference>
<keyword evidence="1 3" id="KW-0853">WD repeat</keyword>
<dbReference type="PANTHER" id="PTHR10971">
    <property type="entry name" value="MRNA EXPORT FACTOR AND BUB3"/>
    <property type="match status" value="1"/>
</dbReference>
<proteinExistence type="predicted"/>
<evidence type="ECO:0000256" key="3">
    <source>
        <dbReference type="PROSITE-ProRule" id="PRU00221"/>
    </source>
</evidence>
<accession>A0A1Y2I5N5</accession>
<feature type="repeat" description="WD" evidence="3">
    <location>
        <begin position="100"/>
        <end position="123"/>
    </location>
</feature>
<dbReference type="PROSITE" id="PS50082">
    <property type="entry name" value="WD_REPEATS_2"/>
    <property type="match status" value="1"/>
</dbReference>
<comment type="caution">
    <text evidence="4">The sequence shown here is derived from an EMBL/GenBank/DDBJ whole genome shotgun (WGS) entry which is preliminary data.</text>
</comment>
<reference evidence="4 5" key="1">
    <citation type="submission" date="2016-07" db="EMBL/GenBank/DDBJ databases">
        <title>Pervasive Adenine N6-methylation of Active Genes in Fungi.</title>
        <authorList>
            <consortium name="DOE Joint Genome Institute"/>
            <person name="Mondo S.J."/>
            <person name="Dannebaum R.O."/>
            <person name="Kuo R.C."/>
            <person name="Labutti K."/>
            <person name="Haridas S."/>
            <person name="Kuo A."/>
            <person name="Salamov A."/>
            <person name="Ahrendt S.R."/>
            <person name="Lipzen A."/>
            <person name="Sullivan W."/>
            <person name="Andreopoulos W.B."/>
            <person name="Clum A."/>
            <person name="Lindquist E."/>
            <person name="Daum C."/>
            <person name="Ramamoorthy G.K."/>
            <person name="Gryganskyi A."/>
            <person name="Culley D."/>
            <person name="Magnuson J.K."/>
            <person name="James T.Y."/>
            <person name="O'Malley M.A."/>
            <person name="Stajich J.E."/>
            <person name="Spatafora J.W."/>
            <person name="Visel A."/>
            <person name="Grigoriev I.V."/>
        </authorList>
    </citation>
    <scope>NUCLEOTIDE SEQUENCE [LARGE SCALE GENOMIC DNA]</scope>
    <source>
        <strain evidence="4 5">PL171</strain>
    </source>
</reference>
<gene>
    <name evidence="4" type="ORF">BCR44DRAFT_1422647</name>
</gene>
<evidence type="ECO:0000256" key="1">
    <source>
        <dbReference type="ARBA" id="ARBA00022574"/>
    </source>
</evidence>
<dbReference type="InterPro" id="IPR015943">
    <property type="entry name" value="WD40/YVTN_repeat-like_dom_sf"/>
</dbReference>
<evidence type="ECO:0000313" key="5">
    <source>
        <dbReference type="Proteomes" id="UP000193411"/>
    </source>
</evidence>
<dbReference type="AlphaFoldDB" id="A0A1Y2I5N5"/>
<dbReference type="SUPFAM" id="SSF50978">
    <property type="entry name" value="WD40 repeat-like"/>
    <property type="match status" value="1"/>
</dbReference>
<dbReference type="EMBL" id="MCFL01000001">
    <property type="protein sequence ID" value="ORZ41361.1"/>
    <property type="molecule type" value="Genomic_DNA"/>
</dbReference>
<organism evidence="4 5">
    <name type="scientific">Catenaria anguillulae PL171</name>
    <dbReference type="NCBI Taxonomy" id="765915"/>
    <lineage>
        <taxon>Eukaryota</taxon>
        <taxon>Fungi</taxon>
        <taxon>Fungi incertae sedis</taxon>
        <taxon>Blastocladiomycota</taxon>
        <taxon>Blastocladiomycetes</taxon>
        <taxon>Blastocladiales</taxon>
        <taxon>Catenariaceae</taxon>
        <taxon>Catenaria</taxon>
    </lineage>
</organism>
<dbReference type="Gene3D" id="2.130.10.10">
    <property type="entry name" value="YVTN repeat-like/Quinoprotein amine dehydrogenase"/>
    <property type="match status" value="1"/>
</dbReference>
<evidence type="ECO:0000313" key="4">
    <source>
        <dbReference type="EMBL" id="ORZ41361.1"/>
    </source>
</evidence>
<dbReference type="STRING" id="765915.A0A1Y2I5N5"/>
<dbReference type="Proteomes" id="UP000193411">
    <property type="component" value="Unassembled WGS sequence"/>
</dbReference>
<keyword evidence="2" id="KW-0677">Repeat</keyword>